<feature type="non-terminal residue" evidence="1">
    <location>
        <position position="66"/>
    </location>
</feature>
<dbReference type="EMBL" id="KQ249509">
    <property type="protein sequence ID" value="KNC71099.1"/>
    <property type="molecule type" value="Genomic_DNA"/>
</dbReference>
<evidence type="ECO:0000313" key="1">
    <source>
        <dbReference type="EMBL" id="KNC71099.1"/>
    </source>
</evidence>
<reference evidence="1 2" key="1">
    <citation type="submission" date="2011-02" db="EMBL/GenBank/DDBJ databases">
        <title>The Genome Sequence of Sphaeroforma arctica JP610.</title>
        <authorList>
            <consortium name="The Broad Institute Genome Sequencing Platform"/>
            <person name="Russ C."/>
            <person name="Cuomo C."/>
            <person name="Young S.K."/>
            <person name="Zeng Q."/>
            <person name="Gargeya S."/>
            <person name="Alvarado L."/>
            <person name="Berlin A."/>
            <person name="Chapman S.B."/>
            <person name="Chen Z."/>
            <person name="Freedman E."/>
            <person name="Gellesch M."/>
            <person name="Goldberg J."/>
            <person name="Griggs A."/>
            <person name="Gujja S."/>
            <person name="Heilman E."/>
            <person name="Heiman D."/>
            <person name="Howarth C."/>
            <person name="Mehta T."/>
            <person name="Neiman D."/>
            <person name="Pearson M."/>
            <person name="Roberts A."/>
            <person name="Saif S."/>
            <person name="Shea T."/>
            <person name="Shenoy N."/>
            <person name="Sisk P."/>
            <person name="Stolte C."/>
            <person name="Sykes S."/>
            <person name="White J."/>
            <person name="Yandava C."/>
            <person name="Burger G."/>
            <person name="Gray M.W."/>
            <person name="Holland P.W.H."/>
            <person name="King N."/>
            <person name="Lang F.B.F."/>
            <person name="Roger A.J."/>
            <person name="Ruiz-Trillo I."/>
            <person name="Haas B."/>
            <person name="Nusbaum C."/>
            <person name="Birren B."/>
        </authorList>
    </citation>
    <scope>NUCLEOTIDE SEQUENCE [LARGE SCALE GENOMIC DNA]</scope>
    <source>
        <strain evidence="1 2">JP610</strain>
    </source>
</reference>
<gene>
    <name evidence="1" type="ORF">SARC_16367</name>
</gene>
<dbReference type="Proteomes" id="UP000054560">
    <property type="component" value="Unassembled WGS sequence"/>
</dbReference>
<sequence>AAFYLRLDGYQYHGVLGVLDSMARQAVVYQYRRARRPETAVSGAAAEWWGYAYRAVVMDNKRNRVR</sequence>
<feature type="non-terminal residue" evidence="1">
    <location>
        <position position="1"/>
    </location>
</feature>
<organism evidence="1 2">
    <name type="scientific">Sphaeroforma arctica JP610</name>
    <dbReference type="NCBI Taxonomy" id="667725"/>
    <lineage>
        <taxon>Eukaryota</taxon>
        <taxon>Ichthyosporea</taxon>
        <taxon>Ichthyophonida</taxon>
        <taxon>Sphaeroforma</taxon>
    </lineage>
</organism>
<name>A0A0L0F3B8_9EUKA</name>
<dbReference type="GeneID" id="25916871"/>
<protein>
    <submittedName>
        <fullName evidence="1">Uncharacterized protein</fullName>
    </submittedName>
</protein>
<evidence type="ECO:0000313" key="2">
    <source>
        <dbReference type="Proteomes" id="UP000054560"/>
    </source>
</evidence>
<accession>A0A0L0F3B8</accession>
<dbReference type="AlphaFoldDB" id="A0A0L0F3B8"/>
<proteinExistence type="predicted"/>
<dbReference type="RefSeq" id="XP_014145001.1">
    <property type="nucleotide sequence ID" value="XM_014289526.1"/>
</dbReference>
<keyword evidence="2" id="KW-1185">Reference proteome</keyword>